<name>A0A4V2UQ39_9FIRM</name>
<dbReference type="AlphaFoldDB" id="A0A4V2UQ39"/>
<evidence type="ECO:0000256" key="1">
    <source>
        <dbReference type="SAM" id="MobiDB-lite"/>
    </source>
</evidence>
<evidence type="ECO:0000313" key="3">
    <source>
        <dbReference type="EMBL" id="TCS68627.1"/>
    </source>
</evidence>
<evidence type="ECO:0000313" key="5">
    <source>
        <dbReference type="Proteomes" id="UP000702954"/>
    </source>
</evidence>
<dbReference type="RefSeq" id="WP_116441702.1">
    <property type="nucleotide sequence ID" value="NZ_BHEO01000008.1"/>
</dbReference>
<protein>
    <submittedName>
        <fullName evidence="3">Uncharacterized protein</fullName>
    </submittedName>
</protein>
<organism evidence="3 4">
    <name type="scientific">Faecalimonas umbilicata</name>
    <dbReference type="NCBI Taxonomy" id="1912855"/>
    <lineage>
        <taxon>Bacteria</taxon>
        <taxon>Bacillati</taxon>
        <taxon>Bacillota</taxon>
        <taxon>Clostridia</taxon>
        <taxon>Lachnospirales</taxon>
        <taxon>Lachnospiraceae</taxon>
        <taxon>Faecalimonas</taxon>
    </lineage>
</organism>
<dbReference type="EMBL" id="SLZV01000007">
    <property type="protein sequence ID" value="TCS68627.1"/>
    <property type="molecule type" value="Genomic_DNA"/>
</dbReference>
<sequence length="87" mass="9826">MIWIKEGNIEIEGTVEEVRADYTIITKAVRNSLAKMIGKENTDKELDKMVALAKMEIDDLVEACSKGATPEEKEELKRILKEETGED</sequence>
<accession>A0A4V2UQ39</accession>
<gene>
    <name evidence="3" type="ORF">EDD74_10718</name>
    <name evidence="2" type="ORF">FAEUMB_17060</name>
</gene>
<evidence type="ECO:0000313" key="4">
    <source>
        <dbReference type="Proteomes" id="UP000294613"/>
    </source>
</evidence>
<dbReference type="Proteomes" id="UP000702954">
    <property type="component" value="Unassembled WGS sequence"/>
</dbReference>
<reference evidence="3 4" key="2">
    <citation type="submission" date="2019-03" db="EMBL/GenBank/DDBJ databases">
        <title>Genomic Encyclopedia of Type Strains, Phase IV (KMG-IV): sequencing the most valuable type-strain genomes for metagenomic binning, comparative biology and taxonomic classification.</title>
        <authorList>
            <person name="Goeker M."/>
        </authorList>
    </citation>
    <scope>NUCLEOTIDE SEQUENCE [LARGE SCALE GENOMIC DNA]</scope>
    <source>
        <strain evidence="3 4">DSM 103426</strain>
    </source>
</reference>
<dbReference type="EMBL" id="BHEO01000008">
    <property type="protein sequence ID" value="GBU05165.1"/>
    <property type="molecule type" value="Genomic_DNA"/>
</dbReference>
<dbReference type="Proteomes" id="UP000294613">
    <property type="component" value="Unassembled WGS sequence"/>
</dbReference>
<keyword evidence="5" id="KW-1185">Reference proteome</keyword>
<comment type="caution">
    <text evidence="3">The sequence shown here is derived from an EMBL/GenBank/DDBJ whole genome shotgun (WGS) entry which is preliminary data.</text>
</comment>
<evidence type="ECO:0000313" key="2">
    <source>
        <dbReference type="EMBL" id="GBU05165.1"/>
    </source>
</evidence>
<reference evidence="2 5" key="1">
    <citation type="journal article" date="2018" name="Int. J. Syst. Evol. Microbiol.">
        <title>Draft Genome Sequence of Faecalimonas umbilicata JCM 30896T, an Acetate-Producing Bacterium Isolated from Human Feces.</title>
        <authorList>
            <person name="Sakamoto M."/>
            <person name="Ikeyama N."/>
            <person name="Yuki M."/>
            <person name="Ohkuma M."/>
        </authorList>
    </citation>
    <scope>NUCLEOTIDE SEQUENCE [LARGE SCALE GENOMIC DNA]</scope>
    <source>
        <strain evidence="2 5">EGH7</strain>
    </source>
</reference>
<feature type="compositionally biased region" description="Basic and acidic residues" evidence="1">
    <location>
        <begin position="69"/>
        <end position="87"/>
    </location>
</feature>
<proteinExistence type="predicted"/>
<feature type="region of interest" description="Disordered" evidence="1">
    <location>
        <begin position="66"/>
        <end position="87"/>
    </location>
</feature>